<protein>
    <submittedName>
        <fullName evidence="1">Metallophosphatase</fullName>
    </submittedName>
</protein>
<dbReference type="InterPro" id="IPR029052">
    <property type="entry name" value="Metallo-depent_PP-like"/>
</dbReference>
<evidence type="ECO:0000313" key="2">
    <source>
        <dbReference type="Proteomes" id="UP000224362"/>
    </source>
</evidence>
<dbReference type="Gene3D" id="3.60.21.10">
    <property type="match status" value="1"/>
</dbReference>
<proteinExistence type="predicted"/>
<reference evidence="1 2" key="1">
    <citation type="submission" date="2017-06" db="EMBL/GenBank/DDBJ databases">
        <authorList>
            <person name="Kim H.J."/>
            <person name="Triplett B.A."/>
        </authorList>
    </citation>
    <scope>NUCLEOTIDE SEQUENCE [LARGE SCALE GENOMIC DNA]</scope>
</reference>
<dbReference type="EMBL" id="MF285619">
    <property type="protein sequence ID" value="ASZ78959.1"/>
    <property type="molecule type" value="Genomic_DNA"/>
</dbReference>
<sequence>MSGRVYFLGDNHFKHEKIWRGRGFNSMEEHDVAVALSIFETCGRDDSLYLLGDISFGGAVAFHQAMMTAWRLHRRKVGGPVPAEVDRPKFSINVVPGNHDKSKMLRDLIVSGWITNYHPLREFRVGGQKVVATHVPIHPDCLDRWGINVHGHLHAHSINDHRYKCVSWEHHKKPVWIEDLIKPRDIV</sequence>
<evidence type="ECO:0000313" key="1">
    <source>
        <dbReference type="EMBL" id="ASZ78959.1"/>
    </source>
</evidence>
<organism evidence="1 2">
    <name type="scientific">Serratia phage 2050H1</name>
    <dbReference type="NCBI Taxonomy" id="2024250"/>
    <lineage>
        <taxon>Viruses</taxon>
        <taxon>Duplodnaviria</taxon>
        <taxon>Heunggongvirae</taxon>
        <taxon>Uroviricota</taxon>
        <taxon>Caudoviricetes</taxon>
        <taxon>Pantevenvirales</taxon>
        <taxon>Ackermannviridae</taxon>
        <taxon>Miltonvirus</taxon>
        <taxon>Miltonvirus MAM1</taxon>
    </lineage>
</organism>
<gene>
    <name evidence="1" type="ORF">2050H1_193</name>
</gene>
<accession>A0A249Y2R4</accession>
<dbReference type="SUPFAM" id="SSF56300">
    <property type="entry name" value="Metallo-dependent phosphatases"/>
    <property type="match status" value="1"/>
</dbReference>
<dbReference type="Proteomes" id="UP000224362">
    <property type="component" value="Segment"/>
</dbReference>
<name>A0A249Y2R4_9CAUD</name>